<feature type="transmembrane region" description="Helical" evidence="8">
    <location>
        <begin position="86"/>
        <end position="110"/>
    </location>
</feature>
<keyword evidence="9" id="KW-0732">Signal</keyword>
<feature type="transmembrane region" description="Helical" evidence="8">
    <location>
        <begin position="122"/>
        <end position="144"/>
    </location>
</feature>
<dbReference type="Gene3D" id="1.20.120.1770">
    <property type="match status" value="1"/>
</dbReference>
<evidence type="ECO:0000256" key="5">
    <source>
        <dbReference type="ARBA" id="ARBA00022989"/>
    </source>
</evidence>
<dbReference type="CDD" id="cd08760">
    <property type="entry name" value="Cyt_b561_FRRS1_like"/>
    <property type="match status" value="1"/>
</dbReference>
<feature type="region of interest" description="Disordered" evidence="7">
    <location>
        <begin position="257"/>
        <end position="290"/>
    </location>
</feature>
<reference evidence="11 12" key="1">
    <citation type="submission" date="2016-03" db="EMBL/GenBank/DDBJ databases">
        <authorList>
            <person name="Ploux O."/>
        </authorList>
    </citation>
    <scope>NUCLEOTIDE SEQUENCE [LARGE SCALE GENOMIC DNA]</scope>
    <source>
        <strain evidence="11 12">URUG2</strain>
    </source>
</reference>
<dbReference type="STRING" id="112498.A0A2D3VA26"/>
<feature type="chain" id="PRO_5013568649" description="Cytochrome b561 domain-containing protein" evidence="9">
    <location>
        <begin position="20"/>
        <end position="306"/>
    </location>
</feature>
<feature type="transmembrane region" description="Helical" evidence="8">
    <location>
        <begin position="227"/>
        <end position="247"/>
    </location>
</feature>
<feature type="compositionally biased region" description="Basic and acidic residues" evidence="7">
    <location>
        <begin position="257"/>
        <end position="268"/>
    </location>
</feature>
<organism evidence="11 12">
    <name type="scientific">Ramularia collo-cygni</name>
    <dbReference type="NCBI Taxonomy" id="112498"/>
    <lineage>
        <taxon>Eukaryota</taxon>
        <taxon>Fungi</taxon>
        <taxon>Dikarya</taxon>
        <taxon>Ascomycota</taxon>
        <taxon>Pezizomycotina</taxon>
        <taxon>Dothideomycetes</taxon>
        <taxon>Dothideomycetidae</taxon>
        <taxon>Mycosphaerellales</taxon>
        <taxon>Mycosphaerellaceae</taxon>
        <taxon>Ramularia</taxon>
    </lineage>
</organism>
<keyword evidence="2" id="KW-0813">Transport</keyword>
<evidence type="ECO:0000256" key="7">
    <source>
        <dbReference type="SAM" id="MobiDB-lite"/>
    </source>
</evidence>
<dbReference type="GO" id="GO:0016020">
    <property type="term" value="C:membrane"/>
    <property type="evidence" value="ECO:0007669"/>
    <property type="project" value="UniProtKB-SubCell"/>
</dbReference>
<evidence type="ECO:0000313" key="11">
    <source>
        <dbReference type="EMBL" id="CZT17283.1"/>
    </source>
</evidence>
<keyword evidence="4" id="KW-0249">Electron transport</keyword>
<dbReference type="RefSeq" id="XP_023624176.1">
    <property type="nucleotide sequence ID" value="XM_023768408.1"/>
</dbReference>
<name>A0A2D3VA26_9PEZI</name>
<dbReference type="EMBL" id="FJUY01000003">
    <property type="protein sequence ID" value="CZT17283.1"/>
    <property type="molecule type" value="Genomic_DNA"/>
</dbReference>
<dbReference type="AlphaFoldDB" id="A0A2D3VA26"/>
<evidence type="ECO:0000256" key="8">
    <source>
        <dbReference type="SAM" id="Phobius"/>
    </source>
</evidence>
<dbReference type="Proteomes" id="UP000225277">
    <property type="component" value="Unassembled WGS sequence"/>
</dbReference>
<dbReference type="GeneID" id="35598324"/>
<feature type="domain" description="Cytochrome b561" evidence="10">
    <location>
        <begin position="88"/>
        <end position="211"/>
    </location>
</feature>
<keyword evidence="5 8" id="KW-1133">Transmembrane helix</keyword>
<evidence type="ECO:0000256" key="4">
    <source>
        <dbReference type="ARBA" id="ARBA00022982"/>
    </source>
</evidence>
<feature type="compositionally biased region" description="Basic residues" evidence="7">
    <location>
        <begin position="280"/>
        <end position="289"/>
    </location>
</feature>
<protein>
    <recommendedName>
        <fullName evidence="10">Cytochrome b561 domain-containing protein</fullName>
    </recommendedName>
</protein>
<dbReference type="PANTHER" id="PTHR47797">
    <property type="entry name" value="DEHYDROGENASE, PUTATIVE (AFU_ORTHOLOGUE AFUA_8G05805)-RELATED"/>
    <property type="match status" value="1"/>
</dbReference>
<keyword evidence="12" id="KW-1185">Reference proteome</keyword>
<accession>A0A2D3VA26</accession>
<feature type="transmembrane region" description="Helical" evidence="8">
    <location>
        <begin position="156"/>
        <end position="174"/>
    </location>
</feature>
<evidence type="ECO:0000256" key="2">
    <source>
        <dbReference type="ARBA" id="ARBA00022448"/>
    </source>
</evidence>
<evidence type="ECO:0000313" key="12">
    <source>
        <dbReference type="Proteomes" id="UP000225277"/>
    </source>
</evidence>
<feature type="signal peptide" evidence="9">
    <location>
        <begin position="1"/>
        <end position="19"/>
    </location>
</feature>
<keyword evidence="6 8" id="KW-0472">Membrane</keyword>
<evidence type="ECO:0000259" key="10">
    <source>
        <dbReference type="SMART" id="SM00665"/>
    </source>
</evidence>
<keyword evidence="3 8" id="KW-0812">Transmembrane</keyword>
<proteinExistence type="predicted"/>
<dbReference type="SMART" id="SM00665">
    <property type="entry name" value="B561"/>
    <property type="match status" value="1"/>
</dbReference>
<dbReference type="InterPro" id="IPR006593">
    <property type="entry name" value="Cyt_b561/ferric_Rdtase_TM"/>
</dbReference>
<feature type="transmembrane region" description="Helical" evidence="8">
    <location>
        <begin position="194"/>
        <end position="215"/>
    </location>
</feature>
<evidence type="ECO:0000256" key="6">
    <source>
        <dbReference type="ARBA" id="ARBA00023136"/>
    </source>
</evidence>
<evidence type="ECO:0000256" key="1">
    <source>
        <dbReference type="ARBA" id="ARBA00004370"/>
    </source>
</evidence>
<comment type="subcellular location">
    <subcellularLocation>
        <location evidence="1">Membrane</location>
    </subcellularLocation>
</comment>
<gene>
    <name evidence="11" type="ORF">RCC_03117</name>
</gene>
<evidence type="ECO:0000256" key="9">
    <source>
        <dbReference type="SAM" id="SignalP"/>
    </source>
</evidence>
<sequence length="306" mass="33435">MKGTHSAILLLALATSTYAQFSYGGFSSNAGSSSDFTSGSGSSSSSNTNYNNNANNNNDNNFDTFQGSNDYDFGAFGSLSRYRTMLLAHAVLATIAFGFFFPLGGILIRLGSFPGLWKVHALIQVFATMMYIAALVLGIKLSIASGRGLTSHYHPIIGYVLMGLLVLQPLSGMIHHKVFQKQHRRVMWSYGHIWLGRILITLGIVNGGLGLMFAMDYPILPPPRAAIIGYSVGAGVMWFIYLFAIMIGEGRREGRVESSAANRDEHPSSRSRNGGGNRSKGPRKSRSHVRVQSIRYIGSEEILQRR</sequence>
<evidence type="ECO:0000256" key="3">
    <source>
        <dbReference type="ARBA" id="ARBA00022692"/>
    </source>
</evidence>
<dbReference type="PANTHER" id="PTHR47797:SF1">
    <property type="entry name" value="CYTOCHROME B561 DOMAIN-CONTAINING PROTEIN-RELATED"/>
    <property type="match status" value="1"/>
</dbReference>
<dbReference type="OrthoDB" id="19261at2759"/>